<proteinExistence type="predicted"/>
<dbReference type="AlphaFoldDB" id="A0AAV7GPK7"/>
<reference evidence="1 2" key="1">
    <citation type="journal article" date="2021" name="Hortic Res">
        <title>Chromosome-scale assembly of the Dendrobium chrysotoxum genome enhances the understanding of orchid evolution.</title>
        <authorList>
            <person name="Zhang Y."/>
            <person name="Zhang G.Q."/>
            <person name="Zhang D."/>
            <person name="Liu X.D."/>
            <person name="Xu X.Y."/>
            <person name="Sun W.H."/>
            <person name="Yu X."/>
            <person name="Zhu X."/>
            <person name="Wang Z.W."/>
            <person name="Zhao X."/>
            <person name="Zhong W.Y."/>
            <person name="Chen H."/>
            <person name="Yin W.L."/>
            <person name="Huang T."/>
            <person name="Niu S.C."/>
            <person name="Liu Z.J."/>
        </authorList>
    </citation>
    <scope>NUCLEOTIDE SEQUENCE [LARGE SCALE GENOMIC DNA]</scope>
    <source>
        <strain evidence="1">Lindl</strain>
    </source>
</reference>
<dbReference type="Proteomes" id="UP000775213">
    <property type="component" value="Unassembled WGS sequence"/>
</dbReference>
<name>A0AAV7GPK7_DENCH</name>
<comment type="caution">
    <text evidence="1">The sequence shown here is derived from an EMBL/GenBank/DDBJ whole genome shotgun (WGS) entry which is preliminary data.</text>
</comment>
<evidence type="ECO:0000313" key="1">
    <source>
        <dbReference type="EMBL" id="KAH0457430.1"/>
    </source>
</evidence>
<evidence type="ECO:0000313" key="2">
    <source>
        <dbReference type="Proteomes" id="UP000775213"/>
    </source>
</evidence>
<organism evidence="1 2">
    <name type="scientific">Dendrobium chrysotoxum</name>
    <name type="common">Orchid</name>
    <dbReference type="NCBI Taxonomy" id="161865"/>
    <lineage>
        <taxon>Eukaryota</taxon>
        <taxon>Viridiplantae</taxon>
        <taxon>Streptophyta</taxon>
        <taxon>Embryophyta</taxon>
        <taxon>Tracheophyta</taxon>
        <taxon>Spermatophyta</taxon>
        <taxon>Magnoliopsida</taxon>
        <taxon>Liliopsida</taxon>
        <taxon>Asparagales</taxon>
        <taxon>Orchidaceae</taxon>
        <taxon>Epidendroideae</taxon>
        <taxon>Malaxideae</taxon>
        <taxon>Dendrobiinae</taxon>
        <taxon>Dendrobium</taxon>
    </lineage>
</organism>
<dbReference type="EMBL" id="JAGFBR010000012">
    <property type="protein sequence ID" value="KAH0457430.1"/>
    <property type="molecule type" value="Genomic_DNA"/>
</dbReference>
<accession>A0AAV7GPK7</accession>
<gene>
    <name evidence="1" type="ORF">IEQ34_012745</name>
</gene>
<keyword evidence="2" id="KW-1185">Reference proteome</keyword>
<sequence>MKVCTPWPATSTQLHPGTFLTPLRCISPLHSATSSYLPAHPYAFAAITQAPLPSGSISTSLSAAFTTLSICPLSLHAAIYVLHPFTPQAFSAASAISLAFSSIPARPNMSTIHK</sequence>
<protein>
    <submittedName>
        <fullName evidence="1">Uncharacterized protein</fullName>
    </submittedName>
</protein>